<dbReference type="AlphaFoldDB" id="A0ABD2P157"/>
<reference evidence="1 2" key="1">
    <citation type="journal article" date="2021" name="BMC Biol.">
        <title>Horizontally acquired antibacterial genes associated with adaptive radiation of ladybird beetles.</title>
        <authorList>
            <person name="Li H.S."/>
            <person name="Tang X.F."/>
            <person name="Huang Y.H."/>
            <person name="Xu Z.Y."/>
            <person name="Chen M.L."/>
            <person name="Du X.Y."/>
            <person name="Qiu B.Y."/>
            <person name="Chen P.T."/>
            <person name="Zhang W."/>
            <person name="Slipinski A."/>
            <person name="Escalona H.E."/>
            <person name="Waterhouse R.M."/>
            <person name="Zwick A."/>
            <person name="Pang H."/>
        </authorList>
    </citation>
    <scope>NUCLEOTIDE SEQUENCE [LARGE SCALE GENOMIC DNA]</scope>
    <source>
        <strain evidence="1">SYSU2018</strain>
    </source>
</reference>
<proteinExistence type="predicted"/>
<name>A0ABD2P157_9CUCU</name>
<organism evidence="1 2">
    <name type="scientific">Cryptolaemus montrouzieri</name>
    <dbReference type="NCBI Taxonomy" id="559131"/>
    <lineage>
        <taxon>Eukaryota</taxon>
        <taxon>Metazoa</taxon>
        <taxon>Ecdysozoa</taxon>
        <taxon>Arthropoda</taxon>
        <taxon>Hexapoda</taxon>
        <taxon>Insecta</taxon>
        <taxon>Pterygota</taxon>
        <taxon>Neoptera</taxon>
        <taxon>Endopterygota</taxon>
        <taxon>Coleoptera</taxon>
        <taxon>Polyphaga</taxon>
        <taxon>Cucujiformia</taxon>
        <taxon>Coccinelloidea</taxon>
        <taxon>Coccinellidae</taxon>
        <taxon>Scymninae</taxon>
        <taxon>Scymnini</taxon>
        <taxon>Cryptolaemus</taxon>
    </lineage>
</organism>
<gene>
    <name evidence="1" type="ORF">HHI36_018835</name>
</gene>
<evidence type="ECO:0000313" key="1">
    <source>
        <dbReference type="EMBL" id="KAL3284686.1"/>
    </source>
</evidence>
<evidence type="ECO:0000313" key="2">
    <source>
        <dbReference type="Proteomes" id="UP001516400"/>
    </source>
</evidence>
<accession>A0ABD2P157</accession>
<keyword evidence="2" id="KW-1185">Reference proteome</keyword>
<dbReference type="EMBL" id="JABFTP020000165">
    <property type="protein sequence ID" value="KAL3284686.1"/>
    <property type="molecule type" value="Genomic_DNA"/>
</dbReference>
<protein>
    <submittedName>
        <fullName evidence="1">Uncharacterized protein</fullName>
    </submittedName>
</protein>
<comment type="caution">
    <text evidence="1">The sequence shown here is derived from an EMBL/GenBank/DDBJ whole genome shotgun (WGS) entry which is preliminary data.</text>
</comment>
<dbReference type="Proteomes" id="UP001516400">
    <property type="component" value="Unassembled WGS sequence"/>
</dbReference>
<sequence>MIIRLETHRDNQKLPGILSGGIAVDSNRVSILTQLAQGNESSEEVLNRVNNFFVGKDWNKVSDTSAKVEVNKVNHLCNNIVLDLAEPVEIYSAVMSLKNTQSTGLDGIPVKLPKFTAEIISPD</sequence>